<accession>A0A6J4P202</accession>
<keyword evidence="1" id="KW-0732">Signal</keyword>
<name>A0A6J4P202_9PSEU</name>
<feature type="chain" id="PRO_5026919605" evidence="1">
    <location>
        <begin position="22"/>
        <end position="384"/>
    </location>
</feature>
<gene>
    <name evidence="2" type="ORF">AVDCRST_MAG66-1606</name>
</gene>
<sequence>MLTVLLALAGALLTPAGTAAAGTTTGISTTNTAGARSLLDGTWYVTNEPWVRSVFTGAQGVMEVVRDGPDIWEILYRSECMGGRPAFYDITEITDINDVTGSGLSFTGMGVSNYGCSYESTFTKVRFDISAADSETLALVVTYGEVRDEWVPAYANYYTRPGTLPPIPEPSPEPLPEPPPADLQCGQGDTALTLTPDEISALIQTVTSSGLFDPAATATIQTDPCVLMQLSVGEPSSSVGTPHQHSEPIAGPAAQVWHCAPYTITWPIRINPTQAVIGHAQTVTDACTDGRTISGGNPAATDPPVPSPPTISLNAPFDSLWSHELLGNPTGRWAGDGLRWEYRQVVEYKFLHLPTGGQDIAYEYSLSVPFTPNTPPLLHAITPT</sequence>
<evidence type="ECO:0000256" key="1">
    <source>
        <dbReference type="SAM" id="SignalP"/>
    </source>
</evidence>
<dbReference type="EMBL" id="CADCUS010000243">
    <property type="protein sequence ID" value="CAA9404114.1"/>
    <property type="molecule type" value="Genomic_DNA"/>
</dbReference>
<evidence type="ECO:0000313" key="2">
    <source>
        <dbReference type="EMBL" id="CAA9404114.1"/>
    </source>
</evidence>
<proteinExistence type="predicted"/>
<reference evidence="2" key="1">
    <citation type="submission" date="2020-02" db="EMBL/GenBank/DDBJ databases">
        <authorList>
            <person name="Meier V. D."/>
        </authorList>
    </citation>
    <scope>NUCLEOTIDE SEQUENCE</scope>
    <source>
        <strain evidence="2">AVDCRST_MAG66</strain>
    </source>
</reference>
<dbReference type="AlphaFoldDB" id="A0A6J4P202"/>
<feature type="signal peptide" evidence="1">
    <location>
        <begin position="1"/>
        <end position="21"/>
    </location>
</feature>
<organism evidence="2">
    <name type="scientific">uncultured Pseudonocardia sp</name>
    <dbReference type="NCBI Taxonomy" id="211455"/>
    <lineage>
        <taxon>Bacteria</taxon>
        <taxon>Bacillati</taxon>
        <taxon>Actinomycetota</taxon>
        <taxon>Actinomycetes</taxon>
        <taxon>Pseudonocardiales</taxon>
        <taxon>Pseudonocardiaceae</taxon>
        <taxon>Pseudonocardia</taxon>
        <taxon>environmental samples</taxon>
    </lineage>
</organism>
<protein>
    <submittedName>
        <fullName evidence="2">Uncharacterized protein</fullName>
    </submittedName>
</protein>